<evidence type="ECO:0000313" key="20">
    <source>
        <dbReference type="Proteomes" id="UP000327013"/>
    </source>
</evidence>
<dbReference type="GO" id="GO:0005874">
    <property type="term" value="C:microtubule"/>
    <property type="evidence" value="ECO:0007669"/>
    <property type="project" value="UniProtKB-KW"/>
</dbReference>
<keyword evidence="8" id="KW-0493">Microtubule</keyword>
<keyword evidence="12" id="KW-0206">Cytoskeleton</keyword>
<evidence type="ECO:0000256" key="14">
    <source>
        <dbReference type="ARBA" id="ARBA00023306"/>
    </source>
</evidence>
<dbReference type="Proteomes" id="UP000327013">
    <property type="component" value="Unassembled WGS sequence"/>
</dbReference>
<evidence type="ECO:0000256" key="10">
    <source>
        <dbReference type="ARBA" id="ARBA00022829"/>
    </source>
</evidence>
<dbReference type="AlphaFoldDB" id="A0A5N6KS72"/>
<keyword evidence="15" id="KW-0137">Centromere</keyword>
<evidence type="ECO:0000256" key="8">
    <source>
        <dbReference type="ARBA" id="ARBA00022701"/>
    </source>
</evidence>
<comment type="similarity">
    <text evidence="4">Belongs to the DASH complex DAD3 family.</text>
</comment>
<evidence type="ECO:0000256" key="2">
    <source>
        <dbReference type="ARBA" id="ARBA00004186"/>
    </source>
</evidence>
<evidence type="ECO:0000256" key="3">
    <source>
        <dbReference type="ARBA" id="ARBA00004629"/>
    </source>
</evidence>
<evidence type="ECO:0000256" key="5">
    <source>
        <dbReference type="ARBA" id="ARBA00022454"/>
    </source>
</evidence>
<dbReference type="GO" id="GO:0008608">
    <property type="term" value="P:attachment of spindle microtubules to kinetochore"/>
    <property type="evidence" value="ECO:0007669"/>
    <property type="project" value="InterPro"/>
</dbReference>
<keyword evidence="9" id="KW-0498">Mitosis</keyword>
<evidence type="ECO:0000256" key="4">
    <source>
        <dbReference type="ARBA" id="ARBA00006277"/>
    </source>
</evidence>
<evidence type="ECO:0000256" key="17">
    <source>
        <dbReference type="ARBA" id="ARBA00044305"/>
    </source>
</evidence>
<evidence type="ECO:0000256" key="7">
    <source>
        <dbReference type="ARBA" id="ARBA00022618"/>
    </source>
</evidence>
<feature type="region of interest" description="Disordered" evidence="18">
    <location>
        <begin position="1"/>
        <end position="33"/>
    </location>
</feature>
<keyword evidence="7" id="KW-0132">Cell division</keyword>
<evidence type="ECO:0000256" key="12">
    <source>
        <dbReference type="ARBA" id="ARBA00023212"/>
    </source>
</evidence>
<comment type="subcellular location">
    <subcellularLocation>
        <location evidence="3">Chromosome</location>
        <location evidence="3">Centromere</location>
        <location evidence="3">Kinetochore</location>
    </subcellularLocation>
    <subcellularLocation>
        <location evidence="2">Cytoplasm</location>
        <location evidence="2">Cytoskeleton</location>
        <location evidence="2">Spindle</location>
    </subcellularLocation>
    <subcellularLocation>
        <location evidence="1">Nucleus</location>
    </subcellularLocation>
</comment>
<evidence type="ECO:0000313" key="19">
    <source>
        <dbReference type="EMBL" id="KAB8342824.1"/>
    </source>
</evidence>
<evidence type="ECO:0000256" key="6">
    <source>
        <dbReference type="ARBA" id="ARBA00022490"/>
    </source>
</evidence>
<evidence type="ECO:0000256" key="15">
    <source>
        <dbReference type="ARBA" id="ARBA00023328"/>
    </source>
</evidence>
<evidence type="ECO:0000256" key="1">
    <source>
        <dbReference type="ARBA" id="ARBA00004123"/>
    </source>
</evidence>
<accession>A0A5N6KS72</accession>
<keyword evidence="5" id="KW-0158">Chromosome</keyword>
<dbReference type="GO" id="GO:0042729">
    <property type="term" value="C:DASH complex"/>
    <property type="evidence" value="ECO:0007669"/>
    <property type="project" value="InterPro"/>
</dbReference>
<reference evidence="19 20" key="1">
    <citation type="submission" date="2019-06" db="EMBL/GenBank/DDBJ databases">
        <title>A chromosomal-level reference genome of Carpinus fangiana (Coryloideae, Betulaceae).</title>
        <authorList>
            <person name="Yang X."/>
            <person name="Wang Z."/>
            <person name="Zhang L."/>
            <person name="Hao G."/>
            <person name="Liu J."/>
            <person name="Yang Y."/>
        </authorList>
    </citation>
    <scope>NUCLEOTIDE SEQUENCE [LARGE SCALE GENOMIC DNA]</scope>
    <source>
        <strain evidence="19">Cfa_2016G</strain>
        <tissue evidence="19">Leaf</tissue>
    </source>
</reference>
<dbReference type="PANTHER" id="PTHR28017:SF1">
    <property type="entry name" value="DASH COMPLEX SUBUNIT DAD3"/>
    <property type="match status" value="1"/>
</dbReference>
<evidence type="ECO:0000256" key="18">
    <source>
        <dbReference type="SAM" id="MobiDB-lite"/>
    </source>
</evidence>
<gene>
    <name evidence="19" type="ORF">FH972_022422</name>
</gene>
<keyword evidence="20" id="KW-1185">Reference proteome</keyword>
<organism evidence="19 20">
    <name type="scientific">Carpinus fangiana</name>
    <dbReference type="NCBI Taxonomy" id="176857"/>
    <lineage>
        <taxon>Eukaryota</taxon>
        <taxon>Viridiplantae</taxon>
        <taxon>Streptophyta</taxon>
        <taxon>Embryophyta</taxon>
        <taxon>Tracheophyta</taxon>
        <taxon>Spermatophyta</taxon>
        <taxon>Magnoliopsida</taxon>
        <taxon>eudicotyledons</taxon>
        <taxon>Gunneridae</taxon>
        <taxon>Pentapetalae</taxon>
        <taxon>rosids</taxon>
        <taxon>fabids</taxon>
        <taxon>Fagales</taxon>
        <taxon>Betulaceae</taxon>
        <taxon>Carpinus</taxon>
    </lineage>
</organism>
<dbReference type="PANTHER" id="PTHR28017">
    <property type="entry name" value="DASH COMPLEX SUBUNIT DAD3"/>
    <property type="match status" value="1"/>
</dbReference>
<sequence length="167" mass="17835">MSSSPPSSPPQGPSSPRDPDDIPDYASDPRLSPLEASVLTEYARLKQNLDALSASLADLASQPSAGVSDGLRALERKTGLVCTALKASVYGLLLQQGIEGGEEGDETVCKSAHSKDSTDRLRPSSWKRMTYLATTTQKECLSGGQPDVRPREWQHGSSRPKSPILSV</sequence>
<comment type="caution">
    <text evidence="19">The sequence shown here is derived from an EMBL/GenBank/DDBJ whole genome shotgun (WGS) entry which is preliminary data.</text>
</comment>
<dbReference type="EMBL" id="VIBQ01000012">
    <property type="protein sequence ID" value="KAB8342824.1"/>
    <property type="molecule type" value="Genomic_DNA"/>
</dbReference>
<feature type="region of interest" description="Disordered" evidence="18">
    <location>
        <begin position="138"/>
        <end position="167"/>
    </location>
</feature>
<keyword evidence="14" id="KW-0131">Cell cycle</keyword>
<dbReference type="InterPro" id="IPR013965">
    <property type="entry name" value="DASH_Dad3"/>
</dbReference>
<feature type="compositionally biased region" description="Pro residues" evidence="18">
    <location>
        <begin position="1"/>
        <end position="13"/>
    </location>
</feature>
<name>A0A5N6KS72_9ROSI</name>
<evidence type="ECO:0000256" key="11">
    <source>
        <dbReference type="ARBA" id="ARBA00022838"/>
    </source>
</evidence>
<dbReference type="Pfam" id="PF08656">
    <property type="entry name" value="DASH_Dad3"/>
    <property type="match status" value="1"/>
</dbReference>
<protein>
    <recommendedName>
        <fullName evidence="16">DASH complex subunit DAD3</fullName>
    </recommendedName>
    <alternativeName>
        <fullName evidence="17">Outer kinetochore protein DAD3</fullName>
    </alternativeName>
</protein>
<dbReference type="GO" id="GO:0051010">
    <property type="term" value="F:microtubule plus-end binding"/>
    <property type="evidence" value="ECO:0007669"/>
    <property type="project" value="TreeGrafter"/>
</dbReference>
<proteinExistence type="inferred from homology"/>
<dbReference type="GO" id="GO:0051301">
    <property type="term" value="P:cell division"/>
    <property type="evidence" value="ECO:0007669"/>
    <property type="project" value="UniProtKB-KW"/>
</dbReference>
<keyword evidence="13" id="KW-0539">Nucleus</keyword>
<evidence type="ECO:0000256" key="13">
    <source>
        <dbReference type="ARBA" id="ARBA00023242"/>
    </source>
</evidence>
<evidence type="ECO:0000256" key="16">
    <source>
        <dbReference type="ARBA" id="ARBA00044179"/>
    </source>
</evidence>
<keyword evidence="11" id="KW-0995">Kinetochore</keyword>
<keyword evidence="10" id="KW-0159">Chromosome partition</keyword>
<evidence type="ECO:0000256" key="9">
    <source>
        <dbReference type="ARBA" id="ARBA00022776"/>
    </source>
</evidence>
<dbReference type="GO" id="GO:0072686">
    <property type="term" value="C:mitotic spindle"/>
    <property type="evidence" value="ECO:0007669"/>
    <property type="project" value="InterPro"/>
</dbReference>
<dbReference type="OrthoDB" id="2443965at2759"/>
<keyword evidence="6" id="KW-0963">Cytoplasm</keyword>